<evidence type="ECO:0000313" key="4">
    <source>
        <dbReference type="Proteomes" id="UP000308054"/>
    </source>
</evidence>
<dbReference type="GO" id="GO:0005516">
    <property type="term" value="F:calmodulin binding"/>
    <property type="evidence" value="ECO:0007669"/>
    <property type="project" value="InterPro"/>
</dbReference>
<dbReference type="InterPro" id="IPR032710">
    <property type="entry name" value="NTF2-like_dom_sf"/>
</dbReference>
<dbReference type="GO" id="GO:0004683">
    <property type="term" value="F:calcium/calmodulin-dependent protein kinase activity"/>
    <property type="evidence" value="ECO:0007669"/>
    <property type="project" value="InterPro"/>
</dbReference>
<dbReference type="Proteomes" id="UP000308054">
    <property type="component" value="Unassembled WGS sequence"/>
</dbReference>
<protein>
    <submittedName>
        <fullName evidence="3">DUF4440 domain-containing protein</fullName>
    </submittedName>
</protein>
<keyword evidence="1" id="KW-0732">Signal</keyword>
<evidence type="ECO:0000313" key="3">
    <source>
        <dbReference type="EMBL" id="TGY89623.1"/>
    </source>
</evidence>
<dbReference type="Pfam" id="PF08332">
    <property type="entry name" value="CaMKII_AD"/>
    <property type="match status" value="1"/>
</dbReference>
<dbReference type="InterPro" id="IPR013543">
    <property type="entry name" value="Ca/CaM-dep_prot_kinase-assoc"/>
</dbReference>
<dbReference type="SUPFAM" id="SSF54427">
    <property type="entry name" value="NTF2-like"/>
    <property type="match status" value="1"/>
</dbReference>
<dbReference type="AlphaFoldDB" id="A0A4S2H2C3"/>
<sequence length="162" mass="18629">MKRIATLLIALAAGVSTSFAREEDPLLHNDMQSAHMTAEEREVWHVIERWNDAFARNAPEEYFSYVDPSIVVMTPASPYRVEGIHDDRQEFEFGIRIGTTRVSMFQEMLPLVRVFGDTALVTYFHRGYYGADGEGRSLNLKETTVLRRVDGEWKLIHIHVSQ</sequence>
<gene>
    <name evidence="3" type="ORF">E5163_00300</name>
</gene>
<name>A0A4S2H2C3_9PROT</name>
<feature type="chain" id="PRO_5020992718" evidence="1">
    <location>
        <begin position="21"/>
        <end position="162"/>
    </location>
</feature>
<dbReference type="RefSeq" id="WP_135994122.1">
    <property type="nucleotide sequence ID" value="NZ_CP071057.1"/>
</dbReference>
<reference evidence="3 4" key="1">
    <citation type="journal article" date="2017" name="Int. J. Syst. Evol. Microbiol.">
        <title>Marinicauda algicola sp. nov., isolated from a marine red alga Rhodosorus marinus.</title>
        <authorList>
            <person name="Jeong S.E."/>
            <person name="Jeon S.H."/>
            <person name="Chun B.H."/>
            <person name="Kim D.W."/>
            <person name="Jeon C.O."/>
        </authorList>
    </citation>
    <scope>NUCLEOTIDE SEQUENCE [LARGE SCALE GENOMIC DNA]</scope>
    <source>
        <strain evidence="3 4">JCM 31718</strain>
    </source>
</reference>
<dbReference type="OrthoDB" id="9812295at2"/>
<comment type="caution">
    <text evidence="3">The sequence shown here is derived from an EMBL/GenBank/DDBJ whole genome shotgun (WGS) entry which is preliminary data.</text>
</comment>
<feature type="signal peptide" evidence="1">
    <location>
        <begin position="1"/>
        <end position="20"/>
    </location>
</feature>
<accession>A0A4S2H2C3</accession>
<dbReference type="EMBL" id="SRXW01000001">
    <property type="protein sequence ID" value="TGY89623.1"/>
    <property type="molecule type" value="Genomic_DNA"/>
</dbReference>
<proteinExistence type="predicted"/>
<feature type="domain" description="Calcium/calmodulin-dependent protein kinase II association-domain" evidence="2">
    <location>
        <begin position="39"/>
        <end position="161"/>
    </location>
</feature>
<organism evidence="3 4">
    <name type="scientific">Marinicauda algicola</name>
    <dbReference type="NCBI Taxonomy" id="2029849"/>
    <lineage>
        <taxon>Bacteria</taxon>
        <taxon>Pseudomonadati</taxon>
        <taxon>Pseudomonadota</taxon>
        <taxon>Alphaproteobacteria</taxon>
        <taxon>Maricaulales</taxon>
        <taxon>Maricaulaceae</taxon>
        <taxon>Marinicauda</taxon>
    </lineage>
</organism>
<evidence type="ECO:0000256" key="1">
    <source>
        <dbReference type="SAM" id="SignalP"/>
    </source>
</evidence>
<keyword evidence="4" id="KW-1185">Reference proteome</keyword>
<evidence type="ECO:0000259" key="2">
    <source>
        <dbReference type="Pfam" id="PF08332"/>
    </source>
</evidence>
<dbReference type="Gene3D" id="3.10.450.50">
    <property type="match status" value="1"/>
</dbReference>